<sequence>MTAANSSGATTAGAAQKTWFPYWHPNPGARLRLFCFPYAGGTASVFHRWARSGTWPNVDVIAVQYPGHETRLQEPLSRRVPALVEALGPVIRPLLDRPFAFLGYSLGTYVSLELAHWLQYTGAPLPLGLMLAAASPPHLRRSQELYTLLDEEFIAELKRYGGTPAQVLAHRELMELLLPVLRADFEMADEYRRDPEPRLSLPFTIWGGTEDADVAPPALLGWRDLTTHDFTLHLLPGGHFFLLSEGDKLREGVERTLRYWATKGT</sequence>
<organism evidence="4 5">
    <name type="scientific">Hyalangium rubrum</name>
    <dbReference type="NCBI Taxonomy" id="3103134"/>
    <lineage>
        <taxon>Bacteria</taxon>
        <taxon>Pseudomonadati</taxon>
        <taxon>Myxococcota</taxon>
        <taxon>Myxococcia</taxon>
        <taxon>Myxococcales</taxon>
        <taxon>Cystobacterineae</taxon>
        <taxon>Archangiaceae</taxon>
        <taxon>Hyalangium</taxon>
    </lineage>
</organism>
<dbReference type="InterPro" id="IPR029058">
    <property type="entry name" value="AB_hydrolase_fold"/>
</dbReference>
<dbReference type="SUPFAM" id="SSF53474">
    <property type="entry name" value="alpha/beta-Hydrolases"/>
    <property type="match status" value="1"/>
</dbReference>
<dbReference type="InterPro" id="IPR012223">
    <property type="entry name" value="TEII"/>
</dbReference>
<dbReference type="Gene3D" id="3.40.50.1820">
    <property type="entry name" value="alpha/beta hydrolase"/>
    <property type="match status" value="1"/>
</dbReference>
<evidence type="ECO:0000256" key="2">
    <source>
        <dbReference type="ARBA" id="ARBA00022801"/>
    </source>
</evidence>
<reference evidence="4 5" key="1">
    <citation type="submission" date="2023-12" db="EMBL/GenBank/DDBJ databases">
        <title>the genome sequence of Hyalangium sp. s54d21.</title>
        <authorList>
            <person name="Zhang X."/>
        </authorList>
    </citation>
    <scope>NUCLEOTIDE SEQUENCE [LARGE SCALE GENOMIC DNA]</scope>
    <source>
        <strain evidence="5">s54d21</strain>
    </source>
</reference>
<dbReference type="EMBL" id="JAXIVS010000008">
    <property type="protein sequence ID" value="MDY7229488.1"/>
    <property type="molecule type" value="Genomic_DNA"/>
</dbReference>
<keyword evidence="2 4" id="KW-0378">Hydrolase</keyword>
<accession>A0ABU5H7S1</accession>
<dbReference type="Proteomes" id="UP001291309">
    <property type="component" value="Unassembled WGS sequence"/>
</dbReference>
<name>A0ABU5H7S1_9BACT</name>
<evidence type="ECO:0000256" key="1">
    <source>
        <dbReference type="ARBA" id="ARBA00007169"/>
    </source>
</evidence>
<evidence type="ECO:0000313" key="4">
    <source>
        <dbReference type="EMBL" id="MDY7229488.1"/>
    </source>
</evidence>
<comment type="similarity">
    <text evidence="1">Belongs to the thioesterase family.</text>
</comment>
<comment type="caution">
    <text evidence="4">The sequence shown here is derived from an EMBL/GenBank/DDBJ whole genome shotgun (WGS) entry which is preliminary data.</text>
</comment>
<evidence type="ECO:0000259" key="3">
    <source>
        <dbReference type="SMART" id="SM00824"/>
    </source>
</evidence>
<feature type="domain" description="Thioesterase TesA-like" evidence="3">
    <location>
        <begin position="34"/>
        <end position="257"/>
    </location>
</feature>
<dbReference type="GO" id="GO:0016787">
    <property type="term" value="F:hydrolase activity"/>
    <property type="evidence" value="ECO:0007669"/>
    <property type="project" value="UniProtKB-KW"/>
</dbReference>
<dbReference type="InterPro" id="IPR020802">
    <property type="entry name" value="TesA-like"/>
</dbReference>
<dbReference type="PANTHER" id="PTHR11487">
    <property type="entry name" value="THIOESTERASE"/>
    <property type="match status" value="1"/>
</dbReference>
<dbReference type="RefSeq" id="WP_321548209.1">
    <property type="nucleotide sequence ID" value="NZ_JAXIVS010000008.1"/>
</dbReference>
<dbReference type="PANTHER" id="PTHR11487:SF0">
    <property type="entry name" value="S-ACYL FATTY ACID SYNTHASE THIOESTERASE, MEDIUM CHAIN"/>
    <property type="match status" value="1"/>
</dbReference>
<gene>
    <name evidence="4" type="ORF">SYV04_24055</name>
</gene>
<dbReference type="SMART" id="SM00824">
    <property type="entry name" value="PKS_TE"/>
    <property type="match status" value="1"/>
</dbReference>
<dbReference type="Pfam" id="PF00975">
    <property type="entry name" value="Thioesterase"/>
    <property type="match status" value="1"/>
</dbReference>
<evidence type="ECO:0000313" key="5">
    <source>
        <dbReference type="Proteomes" id="UP001291309"/>
    </source>
</evidence>
<dbReference type="InterPro" id="IPR001031">
    <property type="entry name" value="Thioesterase"/>
</dbReference>
<protein>
    <submittedName>
        <fullName evidence="4">Alpha/beta fold hydrolase</fullName>
    </submittedName>
</protein>
<proteinExistence type="inferred from homology"/>
<keyword evidence="5" id="KW-1185">Reference proteome</keyword>